<evidence type="ECO:0000313" key="2">
    <source>
        <dbReference type="EMBL" id="CAA9238491.1"/>
    </source>
</evidence>
<reference evidence="2" key="1">
    <citation type="submission" date="2020-02" db="EMBL/GenBank/DDBJ databases">
        <authorList>
            <person name="Meier V. D."/>
        </authorList>
    </citation>
    <scope>NUCLEOTIDE SEQUENCE</scope>
    <source>
        <strain evidence="2">AVDCRST_MAG77</strain>
    </source>
</reference>
<protein>
    <submittedName>
        <fullName evidence="2">Uncharacterized protein</fullName>
    </submittedName>
</protein>
<sequence>MNSPTVYGPTAHSAVAPRRTLQFYATASWMSLTATAVVVGVHHVYREGWQLLVPFAILAALPYPLVRWFQATGSPAGLGAYALLSAVTIAGFGFVDGFLDQVTNAFVGLYTSVSGQEADRVERAFRVLPPTPLVGDFFYEATGILEFAGAVIAAYYAYRFLRAVVTQRSGAVRLRAAVPAEGERRSRRHASSS</sequence>
<proteinExistence type="predicted"/>
<accession>A0A6J4HZJ8</accession>
<feature type="transmembrane region" description="Helical" evidence="1">
    <location>
        <begin position="78"/>
        <end position="99"/>
    </location>
</feature>
<gene>
    <name evidence="2" type="ORF">AVDCRST_MAG77-1391</name>
</gene>
<keyword evidence="1" id="KW-0812">Transmembrane</keyword>
<organism evidence="2">
    <name type="scientific">uncultured Chloroflexota bacterium</name>
    <dbReference type="NCBI Taxonomy" id="166587"/>
    <lineage>
        <taxon>Bacteria</taxon>
        <taxon>Bacillati</taxon>
        <taxon>Chloroflexota</taxon>
        <taxon>environmental samples</taxon>
    </lineage>
</organism>
<feature type="transmembrane region" description="Helical" evidence="1">
    <location>
        <begin position="137"/>
        <end position="158"/>
    </location>
</feature>
<dbReference type="AlphaFoldDB" id="A0A6J4HZJ8"/>
<keyword evidence="1" id="KW-0472">Membrane</keyword>
<dbReference type="EMBL" id="CADCTC010000089">
    <property type="protein sequence ID" value="CAA9238491.1"/>
    <property type="molecule type" value="Genomic_DNA"/>
</dbReference>
<name>A0A6J4HZJ8_9CHLR</name>
<feature type="transmembrane region" description="Helical" evidence="1">
    <location>
        <begin position="48"/>
        <end position="66"/>
    </location>
</feature>
<evidence type="ECO:0000256" key="1">
    <source>
        <dbReference type="SAM" id="Phobius"/>
    </source>
</evidence>
<keyword evidence="1" id="KW-1133">Transmembrane helix</keyword>
<feature type="transmembrane region" description="Helical" evidence="1">
    <location>
        <begin position="21"/>
        <end position="42"/>
    </location>
</feature>